<dbReference type="Proteomes" id="UP000648722">
    <property type="component" value="Unassembled WGS sequence"/>
</dbReference>
<dbReference type="CDD" id="cd00093">
    <property type="entry name" value="HTH_XRE"/>
    <property type="match status" value="1"/>
</dbReference>
<dbReference type="PROSITE" id="PS50943">
    <property type="entry name" value="HTH_CROC1"/>
    <property type="match status" value="1"/>
</dbReference>
<comment type="caution">
    <text evidence="2">The sequence shown here is derived from an EMBL/GenBank/DDBJ whole genome shotgun (WGS) entry which is preliminary data.</text>
</comment>
<dbReference type="InterPro" id="IPR001387">
    <property type="entry name" value="Cro/C1-type_HTH"/>
</dbReference>
<evidence type="ECO:0000313" key="3">
    <source>
        <dbReference type="Proteomes" id="UP000648722"/>
    </source>
</evidence>
<reference evidence="3" key="1">
    <citation type="journal article" date="2019" name="Int. J. Syst. Evol. Microbiol.">
        <title>The Global Catalogue of Microorganisms (GCM) 10K type strain sequencing project: providing services to taxonomists for standard genome sequencing and annotation.</title>
        <authorList>
            <consortium name="The Broad Institute Genomics Platform"/>
            <consortium name="The Broad Institute Genome Sequencing Center for Infectious Disease"/>
            <person name="Wu L."/>
            <person name="Ma J."/>
        </authorList>
    </citation>
    <scope>NUCLEOTIDE SEQUENCE [LARGE SCALE GENOMIC DNA]</scope>
    <source>
        <strain evidence="3">CGMCC 1.12766</strain>
    </source>
</reference>
<dbReference type="InterPro" id="IPR010982">
    <property type="entry name" value="Lambda_DNA-bd_dom_sf"/>
</dbReference>
<organism evidence="2 3">
    <name type="scientific">Glycocaulis albus</name>
    <dbReference type="NCBI Taxonomy" id="1382801"/>
    <lineage>
        <taxon>Bacteria</taxon>
        <taxon>Pseudomonadati</taxon>
        <taxon>Pseudomonadota</taxon>
        <taxon>Alphaproteobacteria</taxon>
        <taxon>Maricaulales</taxon>
        <taxon>Maricaulaceae</taxon>
        <taxon>Glycocaulis</taxon>
    </lineage>
</organism>
<dbReference type="Gene3D" id="1.10.260.40">
    <property type="entry name" value="lambda repressor-like DNA-binding domains"/>
    <property type="match status" value="1"/>
</dbReference>
<name>A0ABQ1XQW3_9PROT</name>
<evidence type="ECO:0000313" key="2">
    <source>
        <dbReference type="EMBL" id="GGH00670.1"/>
    </source>
</evidence>
<keyword evidence="3" id="KW-1185">Reference proteome</keyword>
<gene>
    <name evidence="2" type="ORF">GCM10007420_15800</name>
</gene>
<sequence>MPYTALMIANHTPDPDAPLSDEEFERGRAAVLARKARLATGLSQPAFAARYGVPVASLRDWEQGRRKPDAATRNYLRVIASMPDAVARALDGAA</sequence>
<dbReference type="SUPFAM" id="SSF47413">
    <property type="entry name" value="lambda repressor-like DNA-binding domains"/>
    <property type="match status" value="1"/>
</dbReference>
<dbReference type="Pfam" id="PF01381">
    <property type="entry name" value="HTH_3"/>
    <property type="match status" value="1"/>
</dbReference>
<accession>A0ABQ1XQW3</accession>
<evidence type="ECO:0000259" key="1">
    <source>
        <dbReference type="PROSITE" id="PS50943"/>
    </source>
</evidence>
<dbReference type="RefSeq" id="WP_217978985.1">
    <property type="nucleotide sequence ID" value="NZ_BMFS01000006.1"/>
</dbReference>
<protein>
    <submittedName>
        <fullName evidence="2">Transcriptional regulator</fullName>
    </submittedName>
</protein>
<dbReference type="EMBL" id="BMFS01000006">
    <property type="protein sequence ID" value="GGH00670.1"/>
    <property type="molecule type" value="Genomic_DNA"/>
</dbReference>
<proteinExistence type="predicted"/>
<feature type="domain" description="HTH cro/C1-type" evidence="1">
    <location>
        <begin position="34"/>
        <end position="72"/>
    </location>
</feature>